<sequence>MAIHPCIEFLSSAGMKQKPERIISLVPSQTELLYDLGLNEEVIGITKFCVHPGEWFKTKTRIGGTKNINIEKIKSLKPDLIIANKEENVKEQVEALQNFTNVYVSDILNLNDALNMILQVGELAHRNEAADKIATLISKKFSALKSVKQERRAAYLIWQKPYMAAGGDTFIHDMMQYCGLENVFADKLRYPETTIEELQSLNCEVLLLSSEPFPFKQKQADEIQSLFPSVKIMLVDGEMFSWYGSRLIYAADYFDNLIQSRLLI</sequence>
<dbReference type="STRING" id="1465490.SAMN05444277_10612"/>
<dbReference type="InterPro" id="IPR002491">
    <property type="entry name" value="ABC_transptr_periplasmic_BD"/>
</dbReference>
<organism evidence="3 4">
    <name type="scientific">Parafilimonas terrae</name>
    <dbReference type="NCBI Taxonomy" id="1465490"/>
    <lineage>
        <taxon>Bacteria</taxon>
        <taxon>Pseudomonadati</taxon>
        <taxon>Bacteroidota</taxon>
        <taxon>Chitinophagia</taxon>
        <taxon>Chitinophagales</taxon>
        <taxon>Chitinophagaceae</taxon>
        <taxon>Parafilimonas</taxon>
    </lineage>
</organism>
<dbReference type="InterPro" id="IPR054828">
    <property type="entry name" value="Vit_B12_bind_prot"/>
</dbReference>
<feature type="domain" description="Fe/B12 periplasmic-binding" evidence="2">
    <location>
        <begin position="21"/>
        <end position="264"/>
    </location>
</feature>
<reference evidence="3 4" key="1">
    <citation type="submission" date="2016-10" db="EMBL/GenBank/DDBJ databases">
        <authorList>
            <person name="de Groot N.N."/>
        </authorList>
    </citation>
    <scope>NUCLEOTIDE SEQUENCE [LARGE SCALE GENOMIC DNA]</scope>
    <source>
        <strain evidence="3 4">DSM 28286</strain>
    </source>
</reference>
<dbReference type="NCBIfam" id="NF038402">
    <property type="entry name" value="TroA_like"/>
    <property type="match status" value="1"/>
</dbReference>
<keyword evidence="1" id="KW-0732">Signal</keyword>
<proteinExistence type="predicted"/>
<evidence type="ECO:0000259" key="2">
    <source>
        <dbReference type="PROSITE" id="PS50983"/>
    </source>
</evidence>
<dbReference type="EMBL" id="FOXQ01000006">
    <property type="protein sequence ID" value="SFQ15688.1"/>
    <property type="molecule type" value="Genomic_DNA"/>
</dbReference>
<dbReference type="OrthoDB" id="9816357at2"/>
<dbReference type="Pfam" id="PF01497">
    <property type="entry name" value="Peripla_BP_2"/>
    <property type="match status" value="1"/>
</dbReference>
<evidence type="ECO:0000313" key="3">
    <source>
        <dbReference type="EMBL" id="SFQ15688.1"/>
    </source>
</evidence>
<dbReference type="AlphaFoldDB" id="A0A1I5W7G8"/>
<dbReference type="SUPFAM" id="SSF53807">
    <property type="entry name" value="Helical backbone' metal receptor"/>
    <property type="match status" value="1"/>
</dbReference>
<dbReference type="PANTHER" id="PTHR30535:SF35">
    <property type="entry name" value="PERIPLASMIC BINDING PROTEIN"/>
    <property type="match status" value="1"/>
</dbReference>
<keyword evidence="4" id="KW-1185">Reference proteome</keyword>
<dbReference type="InterPro" id="IPR050902">
    <property type="entry name" value="ABC_Transporter_SBP"/>
</dbReference>
<dbReference type="PROSITE" id="PS50983">
    <property type="entry name" value="FE_B12_PBP"/>
    <property type="match status" value="1"/>
</dbReference>
<name>A0A1I5W7G8_9BACT</name>
<dbReference type="RefSeq" id="WP_090658237.1">
    <property type="nucleotide sequence ID" value="NZ_FOXQ01000006.1"/>
</dbReference>
<evidence type="ECO:0000313" key="4">
    <source>
        <dbReference type="Proteomes" id="UP000199031"/>
    </source>
</evidence>
<evidence type="ECO:0000256" key="1">
    <source>
        <dbReference type="ARBA" id="ARBA00022729"/>
    </source>
</evidence>
<dbReference type="Gene3D" id="3.40.50.1980">
    <property type="entry name" value="Nitrogenase molybdenum iron protein domain"/>
    <property type="match status" value="2"/>
</dbReference>
<gene>
    <name evidence="3" type="ORF">SAMN05444277_10612</name>
</gene>
<protein>
    <submittedName>
        <fullName evidence="3">ABC-type Fe3+-hydroxamate transport system, substrate-binding protein</fullName>
    </submittedName>
</protein>
<accession>A0A1I5W7G8</accession>
<dbReference type="Proteomes" id="UP000199031">
    <property type="component" value="Unassembled WGS sequence"/>
</dbReference>
<dbReference type="PANTHER" id="PTHR30535">
    <property type="entry name" value="VITAMIN B12-BINDING PROTEIN"/>
    <property type="match status" value="1"/>
</dbReference>